<accession>A0ABN9WI98</accession>
<proteinExistence type="predicted"/>
<comment type="caution">
    <text evidence="1">The sequence shown here is derived from an EMBL/GenBank/DDBJ whole genome shotgun (WGS) entry which is preliminary data.</text>
</comment>
<evidence type="ECO:0000313" key="1">
    <source>
        <dbReference type="EMBL" id="CAK0884695.1"/>
    </source>
</evidence>
<reference evidence="1" key="1">
    <citation type="submission" date="2023-10" db="EMBL/GenBank/DDBJ databases">
        <authorList>
            <person name="Chen Y."/>
            <person name="Shah S."/>
            <person name="Dougan E. K."/>
            <person name="Thang M."/>
            <person name="Chan C."/>
        </authorList>
    </citation>
    <scope>NUCLEOTIDE SEQUENCE [LARGE SCALE GENOMIC DNA]</scope>
</reference>
<gene>
    <name evidence="1" type="ORF">PCOR1329_LOCUS66522</name>
</gene>
<feature type="non-terminal residue" evidence="1">
    <location>
        <position position="249"/>
    </location>
</feature>
<sequence length="249" mass="27268">MGANVGHVKRRLLAPVRGGSRPELREQELGWAHGPPDVWIGDRGGGWRRKGDWGDDCSEFSGALRSPARGGLRRRAGGRLAGAGVAEGGDARVLRINLRWLRRRGRRREAGALESNALASIRAEARAEAAGHKCEDDCPGCERAQEPDTACGKGFDELVQGSKDYFATASVELFTHPGKLTDNATFATEFQCWFAHMVTQSCSGLPSQAATRKRPLTEACTSVTEDAMVIWKMFSKEEVDYFKTEYPAK</sequence>
<name>A0ABN9WI98_9DINO</name>
<dbReference type="Proteomes" id="UP001189429">
    <property type="component" value="Unassembled WGS sequence"/>
</dbReference>
<protein>
    <submittedName>
        <fullName evidence="1">Uncharacterized protein</fullName>
    </submittedName>
</protein>
<dbReference type="EMBL" id="CAUYUJ010018576">
    <property type="protein sequence ID" value="CAK0884695.1"/>
    <property type="molecule type" value="Genomic_DNA"/>
</dbReference>
<organism evidence="1 2">
    <name type="scientific">Prorocentrum cordatum</name>
    <dbReference type="NCBI Taxonomy" id="2364126"/>
    <lineage>
        <taxon>Eukaryota</taxon>
        <taxon>Sar</taxon>
        <taxon>Alveolata</taxon>
        <taxon>Dinophyceae</taxon>
        <taxon>Prorocentrales</taxon>
        <taxon>Prorocentraceae</taxon>
        <taxon>Prorocentrum</taxon>
    </lineage>
</organism>
<evidence type="ECO:0000313" key="2">
    <source>
        <dbReference type="Proteomes" id="UP001189429"/>
    </source>
</evidence>
<keyword evidence="2" id="KW-1185">Reference proteome</keyword>